<dbReference type="Proteomes" id="UP001346149">
    <property type="component" value="Unassembled WGS sequence"/>
</dbReference>
<sequence>MKHKIPQTAMRMAVRALLEELQLPLLVVMGLRYWKRKTVPAGRSFMRFPKAEKTVEAEELVEELLLEDDDVVVALVVVVAEDLENAEEIFFTTDEIALIKEIAAPAWAAITYRKRGEFSYVSWVCNKG</sequence>
<organism evidence="1 2">
    <name type="scientific">Trapa natans</name>
    <name type="common">Water chestnut</name>
    <dbReference type="NCBI Taxonomy" id="22666"/>
    <lineage>
        <taxon>Eukaryota</taxon>
        <taxon>Viridiplantae</taxon>
        <taxon>Streptophyta</taxon>
        <taxon>Embryophyta</taxon>
        <taxon>Tracheophyta</taxon>
        <taxon>Spermatophyta</taxon>
        <taxon>Magnoliopsida</taxon>
        <taxon>eudicotyledons</taxon>
        <taxon>Gunneridae</taxon>
        <taxon>Pentapetalae</taxon>
        <taxon>rosids</taxon>
        <taxon>malvids</taxon>
        <taxon>Myrtales</taxon>
        <taxon>Lythraceae</taxon>
        <taxon>Trapa</taxon>
    </lineage>
</organism>
<proteinExistence type="predicted"/>
<protein>
    <submittedName>
        <fullName evidence="1">Uncharacterized protein</fullName>
    </submittedName>
</protein>
<reference evidence="1 2" key="1">
    <citation type="journal article" date="2023" name="Hortic Res">
        <title>Pangenome of water caltrop reveals structural variations and asymmetric subgenome divergence after allopolyploidization.</title>
        <authorList>
            <person name="Zhang X."/>
            <person name="Chen Y."/>
            <person name="Wang L."/>
            <person name="Yuan Y."/>
            <person name="Fang M."/>
            <person name="Shi L."/>
            <person name="Lu R."/>
            <person name="Comes H.P."/>
            <person name="Ma Y."/>
            <person name="Chen Y."/>
            <person name="Huang G."/>
            <person name="Zhou Y."/>
            <person name="Zheng Z."/>
            <person name="Qiu Y."/>
        </authorList>
    </citation>
    <scope>NUCLEOTIDE SEQUENCE [LARGE SCALE GENOMIC DNA]</scope>
    <source>
        <strain evidence="1">F231</strain>
    </source>
</reference>
<dbReference type="EMBL" id="JAXQNO010000006">
    <property type="protein sequence ID" value="KAK4795681.1"/>
    <property type="molecule type" value="Genomic_DNA"/>
</dbReference>
<accession>A0AAN7MGS8</accession>
<gene>
    <name evidence="1" type="ORF">SAY86_028007</name>
</gene>
<dbReference type="AlphaFoldDB" id="A0AAN7MGS8"/>
<evidence type="ECO:0000313" key="2">
    <source>
        <dbReference type="Proteomes" id="UP001346149"/>
    </source>
</evidence>
<name>A0AAN7MGS8_TRANT</name>
<comment type="caution">
    <text evidence="1">The sequence shown here is derived from an EMBL/GenBank/DDBJ whole genome shotgun (WGS) entry which is preliminary data.</text>
</comment>
<keyword evidence="2" id="KW-1185">Reference proteome</keyword>
<evidence type="ECO:0000313" key="1">
    <source>
        <dbReference type="EMBL" id="KAK4795681.1"/>
    </source>
</evidence>